<organism evidence="1 2">
    <name type="scientific">Dermacentor silvarum</name>
    <name type="common">Tick</name>
    <dbReference type="NCBI Taxonomy" id="543639"/>
    <lineage>
        <taxon>Eukaryota</taxon>
        <taxon>Metazoa</taxon>
        <taxon>Ecdysozoa</taxon>
        <taxon>Arthropoda</taxon>
        <taxon>Chelicerata</taxon>
        <taxon>Arachnida</taxon>
        <taxon>Acari</taxon>
        <taxon>Parasitiformes</taxon>
        <taxon>Ixodida</taxon>
        <taxon>Ixodoidea</taxon>
        <taxon>Ixodidae</taxon>
        <taxon>Rhipicephalinae</taxon>
        <taxon>Dermacentor</taxon>
    </lineage>
</organism>
<accession>A0ACB8CWJ6</accession>
<name>A0ACB8CWJ6_DERSI</name>
<gene>
    <name evidence="1" type="ORF">HPB49_009571</name>
</gene>
<protein>
    <submittedName>
        <fullName evidence="1">Uncharacterized protein</fullName>
    </submittedName>
</protein>
<sequence length="473" mass="50877">MRSPPRSRGSDAASDGGALVAADCKATSYLERDFFASRRPGGSGSMSSQEQPLLKLDSVLSAEQMRALLQEATAPQHDKLDFDVLGNVGGPEDGSHSLAAMEDSFHDLENLVLDQGSASGALFAETSEADVEALLKATLGAEDLLNPIDLVFLDHCYCTPLVGQLVSEPAVTVTHSQEGPVAVQPILKQETSHEHSSPHDEADCDDAGGVSPGSPQLPLRRSQRQIERIDRERLERIKAENAEQKRREQEEMAGRHTPVLGAESPQAPPPVPTAFSSPLLSPTSAGATPPPPQVASPLQPQPQQQQHHQPQHQPQHQPPGPPPTLPTTPKEKASPVATTVQPHSAKKGKIRNSESTSSTEDLPEYGTPPCASPTRARKKRPREDTEHADVAKPKKGSAPRKSGTDGGAGSKGRRDGPALKKGQPRMEEGLTPTKEEQHQPARRKSDDGETKKRKHSARGEPIFHCMQRSFRAT</sequence>
<dbReference type="EMBL" id="CM023473">
    <property type="protein sequence ID" value="KAH7953503.1"/>
    <property type="molecule type" value="Genomic_DNA"/>
</dbReference>
<keyword evidence="2" id="KW-1185">Reference proteome</keyword>
<evidence type="ECO:0000313" key="1">
    <source>
        <dbReference type="EMBL" id="KAH7953503.1"/>
    </source>
</evidence>
<dbReference type="Proteomes" id="UP000821865">
    <property type="component" value="Chromosome 4"/>
</dbReference>
<proteinExistence type="predicted"/>
<evidence type="ECO:0000313" key="2">
    <source>
        <dbReference type="Proteomes" id="UP000821865"/>
    </source>
</evidence>
<comment type="caution">
    <text evidence="1">The sequence shown here is derived from an EMBL/GenBank/DDBJ whole genome shotgun (WGS) entry which is preliminary data.</text>
</comment>
<reference evidence="1" key="1">
    <citation type="submission" date="2020-05" db="EMBL/GenBank/DDBJ databases">
        <title>Large-scale comparative analyses of tick genomes elucidate their genetic diversity and vector capacities.</title>
        <authorList>
            <person name="Jia N."/>
            <person name="Wang J."/>
            <person name="Shi W."/>
            <person name="Du L."/>
            <person name="Sun Y."/>
            <person name="Zhan W."/>
            <person name="Jiang J."/>
            <person name="Wang Q."/>
            <person name="Zhang B."/>
            <person name="Ji P."/>
            <person name="Sakyi L.B."/>
            <person name="Cui X."/>
            <person name="Yuan T."/>
            <person name="Jiang B."/>
            <person name="Yang W."/>
            <person name="Lam T.T.-Y."/>
            <person name="Chang Q."/>
            <person name="Ding S."/>
            <person name="Wang X."/>
            <person name="Zhu J."/>
            <person name="Ruan X."/>
            <person name="Zhao L."/>
            <person name="Wei J."/>
            <person name="Que T."/>
            <person name="Du C."/>
            <person name="Cheng J."/>
            <person name="Dai P."/>
            <person name="Han X."/>
            <person name="Huang E."/>
            <person name="Gao Y."/>
            <person name="Liu J."/>
            <person name="Shao H."/>
            <person name="Ye R."/>
            <person name="Li L."/>
            <person name="Wei W."/>
            <person name="Wang X."/>
            <person name="Wang C."/>
            <person name="Yang T."/>
            <person name="Huo Q."/>
            <person name="Li W."/>
            <person name="Guo W."/>
            <person name="Chen H."/>
            <person name="Zhou L."/>
            <person name="Ni X."/>
            <person name="Tian J."/>
            <person name="Zhou Y."/>
            <person name="Sheng Y."/>
            <person name="Liu T."/>
            <person name="Pan Y."/>
            <person name="Xia L."/>
            <person name="Li J."/>
            <person name="Zhao F."/>
            <person name="Cao W."/>
        </authorList>
    </citation>
    <scope>NUCLEOTIDE SEQUENCE</scope>
    <source>
        <strain evidence="1">Dsil-2018</strain>
    </source>
</reference>